<evidence type="ECO:0000256" key="5">
    <source>
        <dbReference type="ARBA" id="ARBA00022679"/>
    </source>
</evidence>
<comment type="subunit">
    <text evidence="10">The RNAP catalytic core consists of 2 alpha, 1 beta, 1 beta' and 1 omega subunit. When a sigma factor is associated with the core the holoenzyme is formed, which can initiate transcription.</text>
</comment>
<keyword evidence="7 10" id="KW-0804">Transcription</keyword>
<dbReference type="PANTHER" id="PTHR34476:SF1">
    <property type="entry name" value="DNA-DIRECTED RNA POLYMERASE SUBUNIT OMEGA"/>
    <property type="match status" value="1"/>
</dbReference>
<dbReference type="PANTHER" id="PTHR34476">
    <property type="entry name" value="DNA-DIRECTED RNA POLYMERASE SUBUNIT OMEGA"/>
    <property type="match status" value="1"/>
</dbReference>
<dbReference type="GO" id="GO:0006351">
    <property type="term" value="P:DNA-templated transcription"/>
    <property type="evidence" value="ECO:0007669"/>
    <property type="project" value="UniProtKB-UniRule"/>
</dbReference>
<dbReference type="Pfam" id="PF01192">
    <property type="entry name" value="RNA_pol_Rpb6"/>
    <property type="match status" value="1"/>
</dbReference>
<proteinExistence type="inferred from homology"/>
<dbReference type="SMART" id="SM01409">
    <property type="entry name" value="RNA_pol_Rpb6"/>
    <property type="match status" value="1"/>
</dbReference>
<organism evidence="11 12">
    <name type="scientific">Ruminiclostridium sufflavum DSM 19573</name>
    <dbReference type="NCBI Taxonomy" id="1121337"/>
    <lineage>
        <taxon>Bacteria</taxon>
        <taxon>Bacillati</taxon>
        <taxon>Bacillota</taxon>
        <taxon>Clostridia</taxon>
        <taxon>Eubacteriales</taxon>
        <taxon>Oscillospiraceae</taxon>
        <taxon>Ruminiclostridium</taxon>
    </lineage>
</organism>
<evidence type="ECO:0000256" key="2">
    <source>
        <dbReference type="ARBA" id="ARBA00012418"/>
    </source>
</evidence>
<dbReference type="GO" id="GO:0000428">
    <property type="term" value="C:DNA-directed RNA polymerase complex"/>
    <property type="evidence" value="ECO:0007669"/>
    <property type="project" value="UniProtKB-KW"/>
</dbReference>
<dbReference type="EC" id="2.7.7.6" evidence="2 10"/>
<dbReference type="EMBL" id="QKMR01000010">
    <property type="protein sequence ID" value="PYG87630.1"/>
    <property type="molecule type" value="Genomic_DNA"/>
</dbReference>
<evidence type="ECO:0000256" key="9">
    <source>
        <dbReference type="ARBA" id="ARBA00048552"/>
    </source>
</evidence>
<protein>
    <recommendedName>
        <fullName evidence="3 10">DNA-directed RNA polymerase subunit omega</fullName>
        <shortName evidence="10">RNAP omega subunit</shortName>
        <ecNumber evidence="2 10">2.7.7.6</ecNumber>
    </recommendedName>
    <alternativeName>
        <fullName evidence="10">RNA polymerase omega subunit</fullName>
    </alternativeName>
    <alternativeName>
        <fullName evidence="8 10">Transcriptase subunit omega</fullName>
    </alternativeName>
</protein>
<keyword evidence="6 10" id="KW-0548">Nucleotidyltransferase</keyword>
<evidence type="ECO:0000313" key="11">
    <source>
        <dbReference type="EMBL" id="PYG87630.1"/>
    </source>
</evidence>
<evidence type="ECO:0000256" key="4">
    <source>
        <dbReference type="ARBA" id="ARBA00022478"/>
    </source>
</evidence>
<evidence type="ECO:0000256" key="6">
    <source>
        <dbReference type="ARBA" id="ARBA00022695"/>
    </source>
</evidence>
<evidence type="ECO:0000256" key="7">
    <source>
        <dbReference type="ARBA" id="ARBA00023163"/>
    </source>
</evidence>
<dbReference type="Gene3D" id="3.90.940.10">
    <property type="match status" value="1"/>
</dbReference>
<dbReference type="InterPro" id="IPR003716">
    <property type="entry name" value="DNA-dir_RNA_pol_omega"/>
</dbReference>
<name>A0A318XJX9_9FIRM</name>
<dbReference type="SUPFAM" id="SSF63562">
    <property type="entry name" value="RPB6/omega subunit-like"/>
    <property type="match status" value="1"/>
</dbReference>
<reference evidence="11 12" key="1">
    <citation type="submission" date="2018-06" db="EMBL/GenBank/DDBJ databases">
        <title>Genomic Encyclopedia of Type Strains, Phase I: the one thousand microbial genomes (KMG-I) project.</title>
        <authorList>
            <person name="Kyrpides N."/>
        </authorList>
    </citation>
    <scope>NUCLEOTIDE SEQUENCE [LARGE SCALE GENOMIC DNA]</scope>
    <source>
        <strain evidence="11 12">DSM 19573</strain>
    </source>
</reference>
<comment type="caution">
    <text evidence="11">The sequence shown here is derived from an EMBL/GenBank/DDBJ whole genome shotgun (WGS) entry which is preliminary data.</text>
</comment>
<dbReference type="NCBIfam" id="TIGR00690">
    <property type="entry name" value="rpoZ"/>
    <property type="match status" value="1"/>
</dbReference>
<keyword evidence="12" id="KW-1185">Reference proteome</keyword>
<comment type="function">
    <text evidence="10">Promotes RNA polymerase assembly. Latches the N- and C-terminal regions of the beta' subunit thereby facilitating its interaction with the beta and alpha subunits.</text>
</comment>
<sequence length="91" mass="10211">MIYPSINDLMKTADSRYTLVVEAAKRARQLVDGSPKLSKVNSEKEVTIAINEIAEGKITYVRTNKEKVQVEDALIEETSVEEALDEDLLIE</sequence>
<dbReference type="OrthoDB" id="9815459at2"/>
<evidence type="ECO:0000313" key="12">
    <source>
        <dbReference type="Proteomes" id="UP000248132"/>
    </source>
</evidence>
<comment type="catalytic activity">
    <reaction evidence="9 10">
        <text>RNA(n) + a ribonucleoside 5'-triphosphate = RNA(n+1) + diphosphate</text>
        <dbReference type="Rhea" id="RHEA:21248"/>
        <dbReference type="Rhea" id="RHEA-COMP:14527"/>
        <dbReference type="Rhea" id="RHEA-COMP:17342"/>
        <dbReference type="ChEBI" id="CHEBI:33019"/>
        <dbReference type="ChEBI" id="CHEBI:61557"/>
        <dbReference type="ChEBI" id="CHEBI:140395"/>
        <dbReference type="EC" id="2.7.7.6"/>
    </reaction>
</comment>
<comment type="similarity">
    <text evidence="1 10">Belongs to the RNA polymerase subunit omega family.</text>
</comment>
<accession>A0A318XJX9</accession>
<evidence type="ECO:0000256" key="1">
    <source>
        <dbReference type="ARBA" id="ARBA00006711"/>
    </source>
</evidence>
<evidence type="ECO:0000256" key="10">
    <source>
        <dbReference type="HAMAP-Rule" id="MF_00366"/>
    </source>
</evidence>
<keyword evidence="5 10" id="KW-0808">Transferase</keyword>
<dbReference type="GO" id="GO:0003677">
    <property type="term" value="F:DNA binding"/>
    <property type="evidence" value="ECO:0007669"/>
    <property type="project" value="UniProtKB-UniRule"/>
</dbReference>
<keyword evidence="4 10" id="KW-0240">DNA-directed RNA polymerase</keyword>
<dbReference type="InterPro" id="IPR006110">
    <property type="entry name" value="Pol_omega/Rpo6/RPB6"/>
</dbReference>
<dbReference type="GO" id="GO:0003899">
    <property type="term" value="F:DNA-directed RNA polymerase activity"/>
    <property type="evidence" value="ECO:0007669"/>
    <property type="project" value="UniProtKB-UniRule"/>
</dbReference>
<dbReference type="HAMAP" id="MF_00366">
    <property type="entry name" value="RNApol_bact_RpoZ"/>
    <property type="match status" value="1"/>
</dbReference>
<evidence type="ECO:0000256" key="8">
    <source>
        <dbReference type="ARBA" id="ARBA00029924"/>
    </source>
</evidence>
<dbReference type="Proteomes" id="UP000248132">
    <property type="component" value="Unassembled WGS sequence"/>
</dbReference>
<dbReference type="AlphaFoldDB" id="A0A318XJX9"/>
<dbReference type="InterPro" id="IPR036161">
    <property type="entry name" value="RPB6/omega-like_sf"/>
</dbReference>
<gene>
    <name evidence="10" type="primary">rpoZ</name>
    <name evidence="11" type="ORF">LY28_02002</name>
</gene>
<evidence type="ECO:0000256" key="3">
    <source>
        <dbReference type="ARBA" id="ARBA00013725"/>
    </source>
</evidence>